<dbReference type="EMBL" id="GBXM01026284">
    <property type="protein sequence ID" value="JAH82293.1"/>
    <property type="molecule type" value="Transcribed_RNA"/>
</dbReference>
<name>A0A0E9VYI8_ANGAN</name>
<dbReference type="AlphaFoldDB" id="A0A0E9VYI8"/>
<feature type="region of interest" description="Disordered" evidence="1">
    <location>
        <begin position="1"/>
        <end position="32"/>
    </location>
</feature>
<evidence type="ECO:0000313" key="2">
    <source>
        <dbReference type="EMBL" id="JAH82293.1"/>
    </source>
</evidence>
<evidence type="ECO:0000256" key="1">
    <source>
        <dbReference type="SAM" id="MobiDB-lite"/>
    </source>
</evidence>
<feature type="compositionally biased region" description="Basic and acidic residues" evidence="1">
    <location>
        <begin position="13"/>
        <end position="32"/>
    </location>
</feature>
<accession>A0A0E9VYI8</accession>
<protein>
    <submittedName>
        <fullName evidence="2">Uncharacterized protein</fullName>
    </submittedName>
</protein>
<reference evidence="2" key="2">
    <citation type="journal article" date="2015" name="Fish Shellfish Immunol.">
        <title>Early steps in the European eel (Anguilla anguilla)-Vibrio vulnificus interaction in the gills: Role of the RtxA13 toxin.</title>
        <authorList>
            <person name="Callol A."/>
            <person name="Pajuelo D."/>
            <person name="Ebbesson L."/>
            <person name="Teles M."/>
            <person name="MacKenzie S."/>
            <person name="Amaro C."/>
        </authorList>
    </citation>
    <scope>NUCLEOTIDE SEQUENCE</scope>
</reference>
<reference evidence="2" key="1">
    <citation type="submission" date="2014-11" db="EMBL/GenBank/DDBJ databases">
        <authorList>
            <person name="Amaro Gonzalez C."/>
        </authorList>
    </citation>
    <scope>NUCLEOTIDE SEQUENCE</scope>
</reference>
<sequence length="32" mass="3625">MQQSSSDLPSMERGSEATHEGEQDEDQKLFAR</sequence>
<proteinExistence type="predicted"/>
<organism evidence="2">
    <name type="scientific">Anguilla anguilla</name>
    <name type="common">European freshwater eel</name>
    <name type="synonym">Muraena anguilla</name>
    <dbReference type="NCBI Taxonomy" id="7936"/>
    <lineage>
        <taxon>Eukaryota</taxon>
        <taxon>Metazoa</taxon>
        <taxon>Chordata</taxon>
        <taxon>Craniata</taxon>
        <taxon>Vertebrata</taxon>
        <taxon>Euteleostomi</taxon>
        <taxon>Actinopterygii</taxon>
        <taxon>Neopterygii</taxon>
        <taxon>Teleostei</taxon>
        <taxon>Anguilliformes</taxon>
        <taxon>Anguillidae</taxon>
        <taxon>Anguilla</taxon>
    </lineage>
</organism>